<feature type="domain" description="D-isomer specific 2-hydroxyacid dehydrogenase catalytic" evidence="5">
    <location>
        <begin position="33"/>
        <end position="320"/>
    </location>
</feature>
<evidence type="ECO:0000256" key="3">
    <source>
        <dbReference type="ARBA" id="ARBA00023027"/>
    </source>
</evidence>
<dbReference type="InterPro" id="IPR006139">
    <property type="entry name" value="D-isomer_2_OHA_DH_cat_dom"/>
</dbReference>
<evidence type="ECO:0000259" key="6">
    <source>
        <dbReference type="Pfam" id="PF02826"/>
    </source>
</evidence>
<dbReference type="InterPro" id="IPR036291">
    <property type="entry name" value="NAD(P)-bd_dom_sf"/>
</dbReference>
<dbReference type="InterPro" id="IPR043322">
    <property type="entry name" value="CtBP"/>
</dbReference>
<sequence length="326" mass="34744">MSQYTVVVTDHDFADLSIERDGLDDVADVVELQSGIDGTATDAHETLAAADAVINLRYDLDAAAIDALENCRVVSRYGIGVDNIDVEAASARGIPVTNVPEYCTEEVSVHALTMYLALARGLGRYDEDVAAGGWDRGVATPIHRLSTRTVGVVGYGAIGRAVGQRAAALGADVVASDPFLTADDVADDPATLLEFEELLARSDLVTVHSPLTPETRDLFDAAAFERMQESAYFVNVARGPIVDGEALLSAVDDGAIAGAGLDVFPDEPPSADDPLRDHDRILTTPHVAWYSEEANEQRRRTVTDIVRSALLGDQIENVVNADSLPD</sequence>
<dbReference type="GO" id="GO:0016491">
    <property type="term" value="F:oxidoreductase activity"/>
    <property type="evidence" value="ECO:0007669"/>
    <property type="project" value="UniProtKB-KW"/>
</dbReference>
<comment type="caution">
    <text evidence="7">The sequence shown here is derived from an EMBL/GenBank/DDBJ whole genome shotgun (WGS) entry which is preliminary data.</text>
</comment>
<proteinExistence type="inferred from homology"/>
<dbReference type="PANTHER" id="PTHR43761">
    <property type="entry name" value="D-ISOMER SPECIFIC 2-HYDROXYACID DEHYDROGENASE FAMILY PROTEIN (AFU_ORTHOLOGUE AFUA_1G13630)"/>
    <property type="match status" value="1"/>
</dbReference>
<keyword evidence="2 4" id="KW-0560">Oxidoreductase</keyword>
<comment type="similarity">
    <text evidence="1 4">Belongs to the D-isomer specific 2-hydroxyacid dehydrogenase family.</text>
</comment>
<dbReference type="CDD" id="cd05299">
    <property type="entry name" value="CtBP_dh"/>
    <property type="match status" value="1"/>
</dbReference>
<evidence type="ECO:0000256" key="1">
    <source>
        <dbReference type="ARBA" id="ARBA00005854"/>
    </source>
</evidence>
<dbReference type="Pfam" id="PF02826">
    <property type="entry name" value="2-Hacid_dh_C"/>
    <property type="match status" value="1"/>
</dbReference>
<protein>
    <submittedName>
        <fullName evidence="7">C-terminal binding protein</fullName>
    </submittedName>
</protein>
<gene>
    <name evidence="7" type="ORF">ACFSAS_10090</name>
</gene>
<dbReference type="AlphaFoldDB" id="A0ABD6DXD5"/>
<name>A0ABD6DXD5_9EURY</name>
<dbReference type="SUPFAM" id="SSF52283">
    <property type="entry name" value="Formate/glycerate dehydrogenase catalytic domain-like"/>
    <property type="match status" value="1"/>
</dbReference>
<evidence type="ECO:0000256" key="2">
    <source>
        <dbReference type="ARBA" id="ARBA00023002"/>
    </source>
</evidence>
<dbReference type="Proteomes" id="UP001597092">
    <property type="component" value="Unassembled WGS sequence"/>
</dbReference>
<dbReference type="PANTHER" id="PTHR43761:SF1">
    <property type="entry name" value="D-ISOMER SPECIFIC 2-HYDROXYACID DEHYDROGENASE CATALYTIC DOMAIN-CONTAINING PROTEIN-RELATED"/>
    <property type="match status" value="1"/>
</dbReference>
<accession>A0ABD6DXD5</accession>
<evidence type="ECO:0000259" key="5">
    <source>
        <dbReference type="Pfam" id="PF00389"/>
    </source>
</evidence>
<dbReference type="InterPro" id="IPR050418">
    <property type="entry name" value="D-iso_2-hydroxyacid_DH_PdxB"/>
</dbReference>
<dbReference type="Gene3D" id="3.40.50.720">
    <property type="entry name" value="NAD(P)-binding Rossmann-like Domain"/>
    <property type="match status" value="2"/>
</dbReference>
<dbReference type="InterPro" id="IPR006140">
    <property type="entry name" value="D-isomer_DH_NAD-bd"/>
</dbReference>
<dbReference type="Pfam" id="PF00389">
    <property type="entry name" value="2-Hacid_dh"/>
    <property type="match status" value="1"/>
</dbReference>
<dbReference type="SUPFAM" id="SSF51735">
    <property type="entry name" value="NAD(P)-binding Rossmann-fold domains"/>
    <property type="match status" value="1"/>
</dbReference>
<keyword evidence="8" id="KW-1185">Reference proteome</keyword>
<organism evidence="7 8">
    <name type="scientific">Halobellus litoreus</name>
    <dbReference type="NCBI Taxonomy" id="755310"/>
    <lineage>
        <taxon>Archaea</taxon>
        <taxon>Methanobacteriati</taxon>
        <taxon>Methanobacteriota</taxon>
        <taxon>Stenosarchaea group</taxon>
        <taxon>Halobacteria</taxon>
        <taxon>Halobacteriales</taxon>
        <taxon>Haloferacaceae</taxon>
        <taxon>Halobellus</taxon>
    </lineage>
</organism>
<evidence type="ECO:0000313" key="8">
    <source>
        <dbReference type="Proteomes" id="UP001597092"/>
    </source>
</evidence>
<dbReference type="InterPro" id="IPR029753">
    <property type="entry name" value="D-isomer_DH_CS"/>
</dbReference>
<dbReference type="EMBL" id="JBHUDP010000003">
    <property type="protein sequence ID" value="MFD1685959.1"/>
    <property type="molecule type" value="Genomic_DNA"/>
</dbReference>
<feature type="domain" description="D-isomer specific 2-hydroxyacid dehydrogenase NAD-binding" evidence="6">
    <location>
        <begin position="113"/>
        <end position="288"/>
    </location>
</feature>
<evidence type="ECO:0000256" key="4">
    <source>
        <dbReference type="RuleBase" id="RU003719"/>
    </source>
</evidence>
<dbReference type="RefSeq" id="WP_256308585.1">
    <property type="nucleotide sequence ID" value="NZ_JANHAW010000003.1"/>
</dbReference>
<dbReference type="PROSITE" id="PS00671">
    <property type="entry name" value="D_2_HYDROXYACID_DH_3"/>
    <property type="match status" value="1"/>
</dbReference>
<evidence type="ECO:0000313" key="7">
    <source>
        <dbReference type="EMBL" id="MFD1685959.1"/>
    </source>
</evidence>
<keyword evidence="3" id="KW-0520">NAD</keyword>
<reference evidence="7 8" key="1">
    <citation type="journal article" date="2019" name="Int. J. Syst. Evol. Microbiol.">
        <title>The Global Catalogue of Microorganisms (GCM) 10K type strain sequencing project: providing services to taxonomists for standard genome sequencing and annotation.</title>
        <authorList>
            <consortium name="The Broad Institute Genomics Platform"/>
            <consortium name="The Broad Institute Genome Sequencing Center for Infectious Disease"/>
            <person name="Wu L."/>
            <person name="Ma J."/>
        </authorList>
    </citation>
    <scope>NUCLEOTIDE SEQUENCE [LARGE SCALE GENOMIC DNA]</scope>
    <source>
        <strain evidence="7 8">CGMCC 1.10387</strain>
    </source>
</reference>